<dbReference type="GO" id="GO:0012505">
    <property type="term" value="C:endomembrane system"/>
    <property type="evidence" value="ECO:0007669"/>
    <property type="project" value="UniProtKB-SubCell"/>
</dbReference>
<evidence type="ECO:0000256" key="6">
    <source>
        <dbReference type="ARBA" id="ARBA00022989"/>
    </source>
</evidence>
<dbReference type="NCBIfam" id="NF009070">
    <property type="entry name" value="PRK12405.1"/>
    <property type="match status" value="1"/>
</dbReference>
<keyword evidence="8" id="KW-1003">Cell membrane</keyword>
<keyword evidence="9" id="KW-0175">Coiled coil</keyword>
<feature type="transmembrane region" description="Helical" evidence="8">
    <location>
        <begin position="20"/>
        <end position="50"/>
    </location>
</feature>
<dbReference type="EC" id="7.-.-.-" evidence="8"/>
<keyword evidence="7 8" id="KW-0472">Membrane</keyword>
<dbReference type="HAMAP" id="MF_00478">
    <property type="entry name" value="RsxE_RnfE"/>
    <property type="match status" value="1"/>
</dbReference>
<dbReference type="InterPro" id="IPR010968">
    <property type="entry name" value="RnfE"/>
</dbReference>
<evidence type="ECO:0000313" key="11">
    <source>
        <dbReference type="Proteomes" id="UP000824160"/>
    </source>
</evidence>
<dbReference type="AlphaFoldDB" id="A0A9D1KR86"/>
<keyword evidence="5 8" id="KW-0249">Electron transport</keyword>
<keyword evidence="6 8" id="KW-1133">Transmembrane helix</keyword>
<evidence type="ECO:0000256" key="8">
    <source>
        <dbReference type="HAMAP-Rule" id="MF_00478"/>
    </source>
</evidence>
<comment type="subcellular location">
    <subcellularLocation>
        <location evidence="8">Cell membrane</location>
        <topology evidence="8">Multi-pass membrane protein</topology>
    </subcellularLocation>
    <subcellularLocation>
        <location evidence="1">Endomembrane system</location>
        <topology evidence="1">Multi-pass membrane protein</topology>
    </subcellularLocation>
</comment>
<evidence type="ECO:0000256" key="9">
    <source>
        <dbReference type="SAM" id="Coils"/>
    </source>
</evidence>
<reference evidence="10" key="2">
    <citation type="journal article" date="2021" name="PeerJ">
        <title>Extensive microbial diversity within the chicken gut microbiome revealed by metagenomics and culture.</title>
        <authorList>
            <person name="Gilroy R."/>
            <person name="Ravi A."/>
            <person name="Getino M."/>
            <person name="Pursley I."/>
            <person name="Horton D.L."/>
            <person name="Alikhan N.F."/>
            <person name="Baker D."/>
            <person name="Gharbi K."/>
            <person name="Hall N."/>
            <person name="Watson M."/>
            <person name="Adriaenssens E.M."/>
            <person name="Foster-Nyarko E."/>
            <person name="Jarju S."/>
            <person name="Secka A."/>
            <person name="Antonio M."/>
            <person name="Oren A."/>
            <person name="Chaudhuri R.R."/>
            <person name="La Ragione R."/>
            <person name="Hildebrand F."/>
            <person name="Pallen M.J."/>
        </authorList>
    </citation>
    <scope>NUCLEOTIDE SEQUENCE</scope>
    <source>
        <strain evidence="10">ChiBcec7-5410</strain>
    </source>
</reference>
<comment type="similarity">
    <text evidence="8">Belongs to the NqrDE/RnfAE family.</text>
</comment>
<proteinExistence type="inferred from homology"/>
<feature type="transmembrane region" description="Helical" evidence="8">
    <location>
        <begin position="71"/>
        <end position="91"/>
    </location>
</feature>
<keyword evidence="2 8" id="KW-0813">Transport</keyword>
<keyword evidence="4 8" id="KW-1278">Translocase</keyword>
<feature type="transmembrane region" description="Helical" evidence="8">
    <location>
        <begin position="127"/>
        <end position="148"/>
    </location>
</feature>
<sequence length="266" mass="28084">MNKPLERIFNGLIKENPTFVLMLGMCPTLAVTTSAINGLGMGISTMVVLIMSNLMISALRKIIPDGVRMPAYIVIVASFVTIVEMLMHAYVTPLYDSLGVYIPLIVVNCIILGRAESYASKNPVIPSIFDGIGMGLGFTVALTILGMVRELFGAGTLFGMQIMPEAYVPVSILVLAPGAFLVMAILTALQNKFKAPSATNIKGDDIACGGNCAGCTGRACGANHMAIAEQKAKEALELQEKLKAERAAKAAAKAEADAAKKEGKTE</sequence>
<dbReference type="InterPro" id="IPR003667">
    <property type="entry name" value="NqrDE/RnfAE"/>
</dbReference>
<dbReference type="PANTHER" id="PTHR30586:SF0">
    <property type="entry name" value="ION-TRANSLOCATING OXIDOREDUCTASE COMPLEX SUBUNIT E"/>
    <property type="match status" value="1"/>
</dbReference>
<dbReference type="Pfam" id="PF02508">
    <property type="entry name" value="Rnf-Nqr"/>
    <property type="match status" value="1"/>
</dbReference>
<evidence type="ECO:0000256" key="2">
    <source>
        <dbReference type="ARBA" id="ARBA00022448"/>
    </source>
</evidence>
<feature type="transmembrane region" description="Helical" evidence="8">
    <location>
        <begin position="168"/>
        <end position="189"/>
    </location>
</feature>
<evidence type="ECO:0000256" key="5">
    <source>
        <dbReference type="ARBA" id="ARBA00022982"/>
    </source>
</evidence>
<protein>
    <recommendedName>
        <fullName evidence="8">Ion-translocating oxidoreductase complex subunit E</fullName>
        <ecNumber evidence="8">7.-.-.-</ecNumber>
    </recommendedName>
    <alternativeName>
        <fullName evidence="8">Rnf electron transport complex subunit E</fullName>
    </alternativeName>
</protein>
<evidence type="ECO:0000256" key="1">
    <source>
        <dbReference type="ARBA" id="ARBA00004127"/>
    </source>
</evidence>
<keyword evidence="3 8" id="KW-0812">Transmembrane</keyword>
<gene>
    <name evidence="8" type="primary">rnfE</name>
    <name evidence="10" type="ORF">IAC43_01495</name>
</gene>
<organism evidence="10 11">
    <name type="scientific">Candidatus Faecivivens stercoripullorum</name>
    <dbReference type="NCBI Taxonomy" id="2840805"/>
    <lineage>
        <taxon>Bacteria</taxon>
        <taxon>Bacillati</taxon>
        <taxon>Bacillota</taxon>
        <taxon>Clostridia</taxon>
        <taxon>Eubacteriales</taxon>
        <taxon>Oscillospiraceae</taxon>
        <taxon>Oscillospiraceae incertae sedis</taxon>
        <taxon>Candidatus Faecivivens</taxon>
    </lineage>
</organism>
<dbReference type="GO" id="GO:0005886">
    <property type="term" value="C:plasma membrane"/>
    <property type="evidence" value="ECO:0007669"/>
    <property type="project" value="UniProtKB-SubCell"/>
</dbReference>
<evidence type="ECO:0000256" key="4">
    <source>
        <dbReference type="ARBA" id="ARBA00022967"/>
    </source>
</evidence>
<feature type="coiled-coil region" evidence="9">
    <location>
        <begin position="225"/>
        <end position="264"/>
    </location>
</feature>
<dbReference type="NCBIfam" id="TIGR01948">
    <property type="entry name" value="rnfE"/>
    <property type="match status" value="1"/>
</dbReference>
<name>A0A9D1KR86_9FIRM</name>
<feature type="transmembrane region" description="Helical" evidence="8">
    <location>
        <begin position="97"/>
        <end position="115"/>
    </location>
</feature>
<evidence type="ECO:0000313" key="10">
    <source>
        <dbReference type="EMBL" id="HIT93835.1"/>
    </source>
</evidence>
<comment type="caution">
    <text evidence="10">The sequence shown here is derived from an EMBL/GenBank/DDBJ whole genome shotgun (WGS) entry which is preliminary data.</text>
</comment>
<dbReference type="GO" id="GO:0022900">
    <property type="term" value="P:electron transport chain"/>
    <property type="evidence" value="ECO:0007669"/>
    <property type="project" value="UniProtKB-UniRule"/>
</dbReference>
<dbReference type="EMBL" id="DVLW01000038">
    <property type="protein sequence ID" value="HIT93835.1"/>
    <property type="molecule type" value="Genomic_DNA"/>
</dbReference>
<comment type="subunit">
    <text evidence="8">The complex is composed of six subunits: RnfA, RnfB, RnfC, RnfD, RnfE and RnfG.</text>
</comment>
<dbReference type="Proteomes" id="UP000824160">
    <property type="component" value="Unassembled WGS sequence"/>
</dbReference>
<comment type="function">
    <text evidence="8">Part of a membrane-bound complex that couples electron transfer with translocation of ions across the membrane.</text>
</comment>
<dbReference type="PANTHER" id="PTHR30586">
    <property type="entry name" value="ELECTRON TRANSPORT COMPLEX PROTEIN RNFE"/>
    <property type="match status" value="1"/>
</dbReference>
<evidence type="ECO:0000256" key="3">
    <source>
        <dbReference type="ARBA" id="ARBA00022692"/>
    </source>
</evidence>
<evidence type="ECO:0000256" key="7">
    <source>
        <dbReference type="ARBA" id="ARBA00023136"/>
    </source>
</evidence>
<accession>A0A9D1KR86</accession>
<reference evidence="10" key="1">
    <citation type="submission" date="2020-10" db="EMBL/GenBank/DDBJ databases">
        <authorList>
            <person name="Gilroy R."/>
        </authorList>
    </citation>
    <scope>NUCLEOTIDE SEQUENCE</scope>
    <source>
        <strain evidence="10">ChiBcec7-5410</strain>
    </source>
</reference>